<evidence type="ECO:0000256" key="2">
    <source>
        <dbReference type="ARBA" id="ARBA00004651"/>
    </source>
</evidence>
<dbReference type="InterPro" id="IPR052168">
    <property type="entry name" value="Cytochrome_b561_oxidase"/>
</dbReference>
<comment type="similarity">
    <text evidence="12">Belongs to the cytochrome b561 family.</text>
</comment>
<keyword evidence="8" id="KW-0249">Electron transport</keyword>
<accession>A0A432Z6T6</accession>
<comment type="cofactor">
    <cofactor evidence="1">
        <name>heme b</name>
        <dbReference type="ChEBI" id="CHEBI:60344"/>
    </cofactor>
</comment>
<evidence type="ECO:0000256" key="6">
    <source>
        <dbReference type="ARBA" id="ARBA00022692"/>
    </source>
</evidence>
<keyword evidence="3" id="KW-0813">Transport</keyword>
<evidence type="ECO:0000256" key="7">
    <source>
        <dbReference type="ARBA" id="ARBA00022723"/>
    </source>
</evidence>
<sequence>MLKNTEARYGIIAIVIHWLTALIVIGLFALGWWMLTLTYYDEWYRLGPWWHKSFGITLLGITVLRVLWTLFNTKPKPIGSKLERLGAKAGHLLLYLLLFTVMISGFLISTADGSSISVFGLFPVPAIITDLPSQADIAGEVHWYSAVALLILAGGHALASLKHHFINKDSTLIRMFGKTKRK</sequence>
<evidence type="ECO:0000256" key="4">
    <source>
        <dbReference type="ARBA" id="ARBA00022475"/>
    </source>
</evidence>
<comment type="subcellular location">
    <subcellularLocation>
        <location evidence="2">Cell membrane</location>
        <topology evidence="2">Multi-pass membrane protein</topology>
    </subcellularLocation>
</comment>
<evidence type="ECO:0000256" key="9">
    <source>
        <dbReference type="ARBA" id="ARBA00022989"/>
    </source>
</evidence>
<dbReference type="PANTHER" id="PTHR30529:SF1">
    <property type="entry name" value="CYTOCHROME B561 HOMOLOG 2"/>
    <property type="match status" value="1"/>
</dbReference>
<dbReference type="GO" id="GO:0046872">
    <property type="term" value="F:metal ion binding"/>
    <property type="evidence" value="ECO:0007669"/>
    <property type="project" value="UniProtKB-KW"/>
</dbReference>
<keyword evidence="11 13" id="KW-0472">Membrane</keyword>
<dbReference type="GO" id="GO:0020037">
    <property type="term" value="F:heme binding"/>
    <property type="evidence" value="ECO:0007669"/>
    <property type="project" value="TreeGrafter"/>
</dbReference>
<dbReference type="Proteomes" id="UP000287908">
    <property type="component" value="Unassembled WGS sequence"/>
</dbReference>
<dbReference type="Pfam" id="PF01292">
    <property type="entry name" value="Ni_hydr_CYTB"/>
    <property type="match status" value="1"/>
</dbReference>
<dbReference type="GO" id="GO:0009055">
    <property type="term" value="F:electron transfer activity"/>
    <property type="evidence" value="ECO:0007669"/>
    <property type="project" value="InterPro"/>
</dbReference>
<evidence type="ECO:0000256" key="3">
    <source>
        <dbReference type="ARBA" id="ARBA00022448"/>
    </source>
</evidence>
<keyword evidence="9 13" id="KW-1133">Transmembrane helix</keyword>
<dbReference type="Gene3D" id="1.20.950.20">
    <property type="entry name" value="Transmembrane di-heme cytochromes, Chain C"/>
    <property type="match status" value="1"/>
</dbReference>
<dbReference type="GO" id="GO:0022904">
    <property type="term" value="P:respiratory electron transport chain"/>
    <property type="evidence" value="ECO:0007669"/>
    <property type="project" value="InterPro"/>
</dbReference>
<proteinExistence type="inferred from homology"/>
<evidence type="ECO:0000256" key="11">
    <source>
        <dbReference type="ARBA" id="ARBA00023136"/>
    </source>
</evidence>
<keyword evidence="4" id="KW-1003">Cell membrane</keyword>
<dbReference type="OrthoDB" id="9793784at2"/>
<evidence type="ECO:0000256" key="5">
    <source>
        <dbReference type="ARBA" id="ARBA00022617"/>
    </source>
</evidence>
<feature type="transmembrane region" description="Helical" evidence="13">
    <location>
        <begin position="141"/>
        <end position="161"/>
    </location>
</feature>
<evidence type="ECO:0000256" key="12">
    <source>
        <dbReference type="ARBA" id="ARBA00037975"/>
    </source>
</evidence>
<dbReference type="GO" id="GO:0005886">
    <property type="term" value="C:plasma membrane"/>
    <property type="evidence" value="ECO:0007669"/>
    <property type="project" value="UniProtKB-SubCell"/>
</dbReference>
<gene>
    <name evidence="15" type="ORF">CWI81_10970</name>
</gene>
<dbReference type="SUPFAM" id="SSF81342">
    <property type="entry name" value="Transmembrane di-heme cytochromes"/>
    <property type="match status" value="1"/>
</dbReference>
<keyword evidence="10" id="KW-0408">Iron</keyword>
<evidence type="ECO:0000256" key="8">
    <source>
        <dbReference type="ARBA" id="ARBA00022982"/>
    </source>
</evidence>
<feature type="transmembrane region" description="Helical" evidence="13">
    <location>
        <begin position="12"/>
        <end position="34"/>
    </location>
</feature>
<keyword evidence="7" id="KW-0479">Metal-binding</keyword>
<dbReference type="EMBL" id="PIQF01000004">
    <property type="protein sequence ID" value="RUO73543.1"/>
    <property type="molecule type" value="Genomic_DNA"/>
</dbReference>
<feature type="transmembrane region" description="Helical" evidence="13">
    <location>
        <begin position="92"/>
        <end position="111"/>
    </location>
</feature>
<keyword evidence="6 13" id="KW-0812">Transmembrane</keyword>
<feature type="domain" description="Cytochrome b561 bacterial/Ni-hydrogenase" evidence="14">
    <location>
        <begin position="8"/>
        <end position="177"/>
    </location>
</feature>
<dbReference type="InterPro" id="IPR016174">
    <property type="entry name" value="Di-haem_cyt_TM"/>
</dbReference>
<dbReference type="PANTHER" id="PTHR30529">
    <property type="entry name" value="CYTOCHROME B561"/>
    <property type="match status" value="1"/>
</dbReference>
<evidence type="ECO:0000313" key="16">
    <source>
        <dbReference type="Proteomes" id="UP000287908"/>
    </source>
</evidence>
<evidence type="ECO:0000259" key="14">
    <source>
        <dbReference type="Pfam" id="PF01292"/>
    </source>
</evidence>
<name>A0A432Z6T6_9GAMM</name>
<comment type="caution">
    <text evidence="15">The sequence shown here is derived from an EMBL/GenBank/DDBJ whole genome shotgun (WGS) entry which is preliminary data.</text>
</comment>
<dbReference type="AlphaFoldDB" id="A0A432Z6T6"/>
<organism evidence="15 16">
    <name type="scientific">Idiomarina seosinensis</name>
    <dbReference type="NCBI Taxonomy" id="281739"/>
    <lineage>
        <taxon>Bacteria</taxon>
        <taxon>Pseudomonadati</taxon>
        <taxon>Pseudomonadota</taxon>
        <taxon>Gammaproteobacteria</taxon>
        <taxon>Alteromonadales</taxon>
        <taxon>Idiomarinaceae</taxon>
        <taxon>Idiomarina</taxon>
    </lineage>
</organism>
<feature type="transmembrane region" description="Helical" evidence="13">
    <location>
        <begin position="54"/>
        <end position="71"/>
    </location>
</feature>
<evidence type="ECO:0000313" key="15">
    <source>
        <dbReference type="EMBL" id="RUO73543.1"/>
    </source>
</evidence>
<reference evidence="15 16" key="1">
    <citation type="journal article" date="2011" name="Front. Microbiol.">
        <title>Genomic signatures of strain selection and enhancement in Bacillus atrophaeus var. globigii, a historical biowarfare simulant.</title>
        <authorList>
            <person name="Gibbons H.S."/>
            <person name="Broomall S.M."/>
            <person name="McNew L.A."/>
            <person name="Daligault H."/>
            <person name="Chapman C."/>
            <person name="Bruce D."/>
            <person name="Karavis M."/>
            <person name="Krepps M."/>
            <person name="McGregor P.A."/>
            <person name="Hong C."/>
            <person name="Park K.H."/>
            <person name="Akmal A."/>
            <person name="Feldman A."/>
            <person name="Lin J.S."/>
            <person name="Chang W.E."/>
            <person name="Higgs B.W."/>
            <person name="Demirev P."/>
            <person name="Lindquist J."/>
            <person name="Liem A."/>
            <person name="Fochler E."/>
            <person name="Read T.D."/>
            <person name="Tapia R."/>
            <person name="Johnson S."/>
            <person name="Bishop-Lilly K.A."/>
            <person name="Detter C."/>
            <person name="Han C."/>
            <person name="Sozhamannan S."/>
            <person name="Rosenzweig C.N."/>
            <person name="Skowronski E.W."/>
        </authorList>
    </citation>
    <scope>NUCLEOTIDE SEQUENCE [LARGE SCALE GENOMIC DNA]</scope>
    <source>
        <strain evidence="15 16">CL-SP19</strain>
    </source>
</reference>
<evidence type="ECO:0000256" key="1">
    <source>
        <dbReference type="ARBA" id="ARBA00001970"/>
    </source>
</evidence>
<evidence type="ECO:0000256" key="13">
    <source>
        <dbReference type="SAM" id="Phobius"/>
    </source>
</evidence>
<evidence type="ECO:0000256" key="10">
    <source>
        <dbReference type="ARBA" id="ARBA00023004"/>
    </source>
</evidence>
<dbReference type="InterPro" id="IPR011577">
    <property type="entry name" value="Cyt_b561_bac/Ni-Hgenase"/>
</dbReference>
<keyword evidence="5" id="KW-0349">Heme</keyword>
<keyword evidence="16" id="KW-1185">Reference proteome</keyword>
<protein>
    <submittedName>
        <fullName evidence="15">Cytochrome b</fullName>
    </submittedName>
</protein>